<dbReference type="GO" id="GO:0046872">
    <property type="term" value="F:metal ion binding"/>
    <property type="evidence" value="ECO:0007669"/>
    <property type="project" value="UniProtKB-KW"/>
</dbReference>
<comment type="cofactor">
    <cofactor evidence="3">
        <name>Mg(2+)</name>
        <dbReference type="ChEBI" id="CHEBI:18420"/>
    </cofactor>
    <text evidence="3">Binds 2 magnesium ions per subunit.</text>
</comment>
<feature type="binding site" evidence="3">
    <location>
        <position position="57"/>
    </location>
    <ligand>
        <name>Mg(2+)</name>
        <dbReference type="ChEBI" id="CHEBI:18420"/>
        <label>1</label>
    </ligand>
</feature>
<feature type="binding site" evidence="3">
    <location>
        <position position="251"/>
    </location>
    <ligand>
        <name>Mg(2+)</name>
        <dbReference type="ChEBI" id="CHEBI:18420"/>
        <label>1</label>
    </ligand>
</feature>
<dbReference type="Proteomes" id="UP001144471">
    <property type="component" value="Unassembled WGS sequence"/>
</dbReference>
<dbReference type="RefSeq" id="WP_281836547.1">
    <property type="nucleotide sequence ID" value="NZ_BSDY01000013.1"/>
</dbReference>
<sequence>MSKKGLLLGSVLADAFSLGAHWIYDCDKIKQNFGEYDRLHDPLPGSFHKNRSKGEHTHYGDQTLLLLEFFAEKGEFNTQEFKKFWYERMEKYDGYLDHATKESLSALKAGSEWGSTSTDLAGASRIAPVIYCNSDRERGVEFSVQQTKVTHNNQGVLLAAEFFARVAYGVLEGKSPKNSVEAVTAEMDNSWIAANVNKAVESLELSPEEAIGKLGQACTVSGAFPATIYIILKYEDDYRSAMIANVMAGGDSAARGLLAGMIIGAYREETIPKEWMDEMCSLERVHF</sequence>
<evidence type="ECO:0000256" key="2">
    <source>
        <dbReference type="ARBA" id="ARBA00022801"/>
    </source>
</evidence>
<dbReference type="InterPro" id="IPR036705">
    <property type="entry name" value="Ribosyl_crysJ1_sf"/>
</dbReference>
<evidence type="ECO:0000313" key="4">
    <source>
        <dbReference type="EMBL" id="GLI57087.1"/>
    </source>
</evidence>
<comment type="similarity">
    <text evidence="1">Belongs to the ADP-ribosylglycohydrolase family.</text>
</comment>
<dbReference type="PANTHER" id="PTHR16222">
    <property type="entry name" value="ADP-RIBOSYLGLYCOHYDROLASE"/>
    <property type="match status" value="1"/>
</dbReference>
<dbReference type="InterPro" id="IPR005502">
    <property type="entry name" value="Ribosyl_crysJ1"/>
</dbReference>
<evidence type="ECO:0000313" key="5">
    <source>
        <dbReference type="Proteomes" id="UP001144471"/>
    </source>
</evidence>
<dbReference type="Pfam" id="PF03747">
    <property type="entry name" value="ADP_ribosyl_GH"/>
    <property type="match status" value="1"/>
</dbReference>
<proteinExistence type="inferred from homology"/>
<dbReference type="Gene3D" id="1.10.4080.10">
    <property type="entry name" value="ADP-ribosylation/Crystallin J1"/>
    <property type="match status" value="1"/>
</dbReference>
<accession>A0A9W6GP07</accession>
<gene>
    <name evidence="4" type="ORF">PM10SUCC1_26010</name>
</gene>
<organism evidence="4 5">
    <name type="scientific">Propionigenium maris DSM 9537</name>
    <dbReference type="NCBI Taxonomy" id="1123000"/>
    <lineage>
        <taxon>Bacteria</taxon>
        <taxon>Fusobacteriati</taxon>
        <taxon>Fusobacteriota</taxon>
        <taxon>Fusobacteriia</taxon>
        <taxon>Fusobacteriales</taxon>
        <taxon>Fusobacteriaceae</taxon>
        <taxon>Propionigenium</taxon>
    </lineage>
</organism>
<dbReference type="PANTHER" id="PTHR16222:SF24">
    <property type="entry name" value="ADP-RIBOSYLHYDROLASE ARH3"/>
    <property type="match status" value="1"/>
</dbReference>
<keyword evidence="3" id="KW-0479">Metal-binding</keyword>
<dbReference type="AlphaFoldDB" id="A0A9W6GP07"/>
<dbReference type="GO" id="GO:0016787">
    <property type="term" value="F:hydrolase activity"/>
    <property type="evidence" value="ECO:0007669"/>
    <property type="project" value="UniProtKB-KW"/>
</dbReference>
<dbReference type="InterPro" id="IPR050792">
    <property type="entry name" value="ADP-ribosylglycohydrolase"/>
</dbReference>
<keyword evidence="3" id="KW-0460">Magnesium</keyword>
<dbReference type="SUPFAM" id="SSF101478">
    <property type="entry name" value="ADP-ribosylglycohydrolase"/>
    <property type="match status" value="1"/>
</dbReference>
<reference evidence="4" key="1">
    <citation type="submission" date="2022-12" db="EMBL/GenBank/DDBJ databases">
        <title>Reference genome sequencing for broad-spectrum identification of bacterial and archaeal isolates by mass spectrometry.</title>
        <authorList>
            <person name="Sekiguchi Y."/>
            <person name="Tourlousse D.M."/>
        </authorList>
    </citation>
    <scope>NUCLEOTIDE SEQUENCE</scope>
    <source>
        <strain evidence="4">10succ1</strain>
    </source>
</reference>
<evidence type="ECO:0000256" key="3">
    <source>
        <dbReference type="PIRSR" id="PIRSR605502-1"/>
    </source>
</evidence>
<keyword evidence="5" id="KW-1185">Reference proteome</keyword>
<evidence type="ECO:0000256" key="1">
    <source>
        <dbReference type="ARBA" id="ARBA00010702"/>
    </source>
</evidence>
<name>A0A9W6GP07_9FUSO</name>
<comment type="caution">
    <text evidence="4">The sequence shown here is derived from an EMBL/GenBank/DDBJ whole genome shotgun (WGS) entry which is preliminary data.</text>
</comment>
<keyword evidence="2" id="KW-0378">Hydrolase</keyword>
<dbReference type="EMBL" id="BSDY01000013">
    <property type="protein sequence ID" value="GLI57087.1"/>
    <property type="molecule type" value="Genomic_DNA"/>
</dbReference>
<protein>
    <submittedName>
        <fullName evidence="4">ADP-ribosylglycohydrolase</fullName>
    </submittedName>
</protein>